<comment type="caution">
    <text evidence="1">The sequence shown here is derived from an EMBL/GenBank/DDBJ whole genome shotgun (WGS) entry which is preliminary data.</text>
</comment>
<dbReference type="Proteomes" id="UP001055811">
    <property type="component" value="Linkage Group LG06"/>
</dbReference>
<proteinExistence type="predicted"/>
<reference evidence="2" key="1">
    <citation type="journal article" date="2022" name="Mol. Ecol. Resour.">
        <title>The genomes of chicory, endive, great burdock and yacon provide insights into Asteraceae palaeo-polyploidization history and plant inulin production.</title>
        <authorList>
            <person name="Fan W."/>
            <person name="Wang S."/>
            <person name="Wang H."/>
            <person name="Wang A."/>
            <person name="Jiang F."/>
            <person name="Liu H."/>
            <person name="Zhao H."/>
            <person name="Xu D."/>
            <person name="Zhang Y."/>
        </authorList>
    </citation>
    <scope>NUCLEOTIDE SEQUENCE [LARGE SCALE GENOMIC DNA]</scope>
    <source>
        <strain evidence="2">cv. Punajuju</strain>
    </source>
</reference>
<accession>A0ACB9BGX5</accession>
<gene>
    <name evidence="1" type="ORF">L2E82_32221</name>
</gene>
<name>A0ACB9BGX5_CICIN</name>
<organism evidence="1 2">
    <name type="scientific">Cichorium intybus</name>
    <name type="common">Chicory</name>
    <dbReference type="NCBI Taxonomy" id="13427"/>
    <lineage>
        <taxon>Eukaryota</taxon>
        <taxon>Viridiplantae</taxon>
        <taxon>Streptophyta</taxon>
        <taxon>Embryophyta</taxon>
        <taxon>Tracheophyta</taxon>
        <taxon>Spermatophyta</taxon>
        <taxon>Magnoliopsida</taxon>
        <taxon>eudicotyledons</taxon>
        <taxon>Gunneridae</taxon>
        <taxon>Pentapetalae</taxon>
        <taxon>asterids</taxon>
        <taxon>campanulids</taxon>
        <taxon>Asterales</taxon>
        <taxon>Asteraceae</taxon>
        <taxon>Cichorioideae</taxon>
        <taxon>Cichorieae</taxon>
        <taxon>Cichoriinae</taxon>
        <taxon>Cichorium</taxon>
    </lineage>
</organism>
<dbReference type="EMBL" id="CM042014">
    <property type="protein sequence ID" value="KAI3721215.1"/>
    <property type="molecule type" value="Genomic_DNA"/>
</dbReference>
<sequence length="110" mass="12895">MDLSSSSPNNKHETLDLHSQYFDFQLRFYAHSNFEKAVYNMIDIEVQKRYIQLDLDIKEKKIEVLRVVSSKSNEFVISHLNEDIASDNLMSNLYSLLDQAIKEENEAHVD</sequence>
<protein>
    <submittedName>
        <fullName evidence="1">Uncharacterized protein</fullName>
    </submittedName>
</protein>
<evidence type="ECO:0000313" key="2">
    <source>
        <dbReference type="Proteomes" id="UP001055811"/>
    </source>
</evidence>
<keyword evidence="2" id="KW-1185">Reference proteome</keyword>
<evidence type="ECO:0000313" key="1">
    <source>
        <dbReference type="EMBL" id="KAI3721215.1"/>
    </source>
</evidence>
<reference evidence="1 2" key="2">
    <citation type="journal article" date="2022" name="Mol. Ecol. Resour.">
        <title>The genomes of chicory, endive, great burdock and yacon provide insights into Asteraceae paleo-polyploidization history and plant inulin production.</title>
        <authorList>
            <person name="Fan W."/>
            <person name="Wang S."/>
            <person name="Wang H."/>
            <person name="Wang A."/>
            <person name="Jiang F."/>
            <person name="Liu H."/>
            <person name="Zhao H."/>
            <person name="Xu D."/>
            <person name="Zhang Y."/>
        </authorList>
    </citation>
    <scope>NUCLEOTIDE SEQUENCE [LARGE SCALE GENOMIC DNA]</scope>
    <source>
        <strain evidence="2">cv. Punajuju</strain>
        <tissue evidence="1">Leaves</tissue>
    </source>
</reference>